<dbReference type="Gene3D" id="1.10.357.10">
    <property type="entry name" value="Tetracycline Repressor, domain 2"/>
    <property type="match status" value="1"/>
</dbReference>
<evidence type="ECO:0000256" key="1">
    <source>
        <dbReference type="ARBA" id="ARBA00023125"/>
    </source>
</evidence>
<evidence type="ECO:0000256" key="2">
    <source>
        <dbReference type="PROSITE-ProRule" id="PRU00335"/>
    </source>
</evidence>
<dbReference type="EMBL" id="QFOZ01000007">
    <property type="protein sequence ID" value="PZP88800.1"/>
    <property type="molecule type" value="Genomic_DNA"/>
</dbReference>
<dbReference type="InterPro" id="IPR001647">
    <property type="entry name" value="HTH_TetR"/>
</dbReference>
<comment type="caution">
    <text evidence="5">The sequence shown here is derived from an EMBL/GenBank/DDBJ whole genome shotgun (WGS) entry which is preliminary data.</text>
</comment>
<evidence type="ECO:0000259" key="4">
    <source>
        <dbReference type="PROSITE" id="PS50977"/>
    </source>
</evidence>
<feature type="compositionally biased region" description="Low complexity" evidence="3">
    <location>
        <begin position="211"/>
        <end position="229"/>
    </location>
</feature>
<feature type="non-terminal residue" evidence="5">
    <location>
        <position position="229"/>
    </location>
</feature>
<dbReference type="Proteomes" id="UP000248606">
    <property type="component" value="Unassembled WGS sequence"/>
</dbReference>
<evidence type="ECO:0000313" key="5">
    <source>
        <dbReference type="EMBL" id="PZP88800.1"/>
    </source>
</evidence>
<evidence type="ECO:0000256" key="3">
    <source>
        <dbReference type="SAM" id="MobiDB-lite"/>
    </source>
</evidence>
<evidence type="ECO:0000313" key="6">
    <source>
        <dbReference type="Proteomes" id="UP000248606"/>
    </source>
</evidence>
<feature type="region of interest" description="Disordered" evidence="3">
    <location>
        <begin position="209"/>
        <end position="229"/>
    </location>
</feature>
<dbReference type="RefSeq" id="WP_303678857.1">
    <property type="nucleotide sequence ID" value="NZ_QFOZ01000007.1"/>
</dbReference>
<dbReference type="GO" id="GO:0003677">
    <property type="term" value="F:DNA binding"/>
    <property type="evidence" value="ECO:0007669"/>
    <property type="project" value="UniProtKB-UniRule"/>
</dbReference>
<accession>A0A2W5IAR1</accession>
<name>A0A2W5IAR1_9ACTN</name>
<feature type="domain" description="HTH tetR-type" evidence="4">
    <location>
        <begin position="14"/>
        <end position="74"/>
    </location>
</feature>
<sequence>MPRITAKTVKEHRENVQTALVDVTEEILRNEPGTDLTAAAIAKRAGIARNSIYRYVTSVNDLRRLVIERYMPGWMSAVTAATEGIDDPREWLAAWVSVNLEQAVASDHGWMRNVVVSAENQGGRNPHVNATIDNRCSFTRAGVDVVDVHKRVNVHLQEVWEQLAPGHGDIYMNLTMAQLAVGFRALEAGQSLDEVKPIVVQAILSIIPSEDSSAPGSSAADGPAPGSSA</sequence>
<gene>
    <name evidence="5" type="ORF">DI579_05420</name>
</gene>
<dbReference type="SUPFAM" id="SSF46689">
    <property type="entry name" value="Homeodomain-like"/>
    <property type="match status" value="1"/>
</dbReference>
<dbReference type="AlphaFoldDB" id="A0A2W5IAR1"/>
<proteinExistence type="predicted"/>
<organism evidence="5 6">
    <name type="scientific">Lawsonella clevelandensis</name>
    <dbReference type="NCBI Taxonomy" id="1528099"/>
    <lineage>
        <taxon>Bacteria</taxon>
        <taxon>Bacillati</taxon>
        <taxon>Actinomycetota</taxon>
        <taxon>Actinomycetes</taxon>
        <taxon>Mycobacteriales</taxon>
        <taxon>Lawsonellaceae</taxon>
        <taxon>Lawsonella</taxon>
    </lineage>
</organism>
<dbReference type="InterPro" id="IPR009057">
    <property type="entry name" value="Homeodomain-like_sf"/>
</dbReference>
<dbReference type="PROSITE" id="PS50977">
    <property type="entry name" value="HTH_TETR_2"/>
    <property type="match status" value="1"/>
</dbReference>
<keyword evidence="1 2" id="KW-0238">DNA-binding</keyword>
<reference evidence="5 6" key="1">
    <citation type="submission" date="2017-08" db="EMBL/GenBank/DDBJ databases">
        <title>Infants hospitalized years apart are colonized by the same room-sourced microbial strains.</title>
        <authorList>
            <person name="Brooks B."/>
            <person name="Olm M.R."/>
            <person name="Firek B.A."/>
            <person name="Baker R."/>
            <person name="Thomas B.C."/>
            <person name="Morowitz M.J."/>
            <person name="Banfield J.F."/>
        </authorList>
    </citation>
    <scope>NUCLEOTIDE SEQUENCE [LARGE SCALE GENOMIC DNA]</scope>
    <source>
        <strain evidence="5">S2_006_000_R1_57</strain>
    </source>
</reference>
<protein>
    <recommendedName>
        <fullName evidence="4">HTH tetR-type domain-containing protein</fullName>
    </recommendedName>
</protein>
<feature type="DNA-binding region" description="H-T-H motif" evidence="2">
    <location>
        <begin position="37"/>
        <end position="56"/>
    </location>
</feature>